<dbReference type="EMBL" id="CFOH01000244">
    <property type="protein sequence ID" value="CFE50612.1"/>
    <property type="molecule type" value="Genomic_DNA"/>
</dbReference>
<evidence type="ECO:0000313" key="14">
    <source>
        <dbReference type="Proteomes" id="UP000044938"/>
    </source>
</evidence>
<evidence type="ECO:0000313" key="10">
    <source>
        <dbReference type="EMBL" id="COW08693.1"/>
    </source>
</evidence>
<dbReference type="EMBL" id="CSAJ01000108">
    <property type="protein sequence ID" value="COV91097.1"/>
    <property type="molecule type" value="Genomic_DNA"/>
</dbReference>
<dbReference type="Proteomes" id="UP000038802">
    <property type="component" value="Unassembled WGS sequence"/>
</dbReference>
<name>A0A0U0QNS8_MYCTX</name>
<dbReference type="AlphaFoldDB" id="A0A0U0QNS8"/>
<dbReference type="Proteomes" id="UP000050164">
    <property type="component" value="Unassembled WGS sequence"/>
</dbReference>
<dbReference type="Proteomes" id="UP000049023">
    <property type="component" value="Unassembled WGS sequence"/>
</dbReference>
<dbReference type="Proteomes" id="UP000044938">
    <property type="component" value="Unassembled WGS sequence"/>
</dbReference>
<dbReference type="EMBL" id="CNFT01000485">
    <property type="protein sequence ID" value="CKR77811.1"/>
    <property type="molecule type" value="Genomic_DNA"/>
</dbReference>
<evidence type="ECO:0000313" key="19">
    <source>
        <dbReference type="Proteomes" id="UP000048948"/>
    </source>
</evidence>
<dbReference type="EMBL" id="CSAE01000316">
    <property type="protein sequence ID" value="COW08693.1"/>
    <property type="molecule type" value="Genomic_DNA"/>
</dbReference>
<proteinExistence type="predicted"/>
<reference evidence="12 13" key="1">
    <citation type="submission" date="2015-03" db="EMBL/GenBank/DDBJ databases">
        <authorList>
            <consortium name="Pathogen Informatics"/>
        </authorList>
    </citation>
    <scope>NUCLEOTIDE SEQUENCE [LARGE SCALE GENOMIC DNA]</scope>
    <source>
        <strain evidence="6 19">Bir 172</strain>
        <strain evidence="5 21">Bir 185</strain>
        <strain evidence="4 20">Bir 187</strain>
        <strain evidence="7 13">D00501624</strain>
        <strain evidence="8 15">G09801536</strain>
        <strain evidence="2 17">G09901357</strain>
        <strain evidence="3 16">H09601792</strain>
        <strain evidence="12">K00500041</strain>
        <strain evidence="9 14">M09401471</strain>
        <strain evidence="11 18">P00601463</strain>
    </source>
</reference>
<evidence type="ECO:0000313" key="3">
    <source>
        <dbReference type="EMBL" id="CFE50612.1"/>
    </source>
</evidence>
<evidence type="ECO:0000313" key="4">
    <source>
        <dbReference type="EMBL" id="CKR28415.1"/>
    </source>
</evidence>
<evidence type="ECO:0000313" key="8">
    <source>
        <dbReference type="EMBL" id="COV11544.1"/>
    </source>
</evidence>
<evidence type="ECO:0000313" key="11">
    <source>
        <dbReference type="EMBL" id="COW58315.1"/>
    </source>
</evidence>
<organism evidence="10 12">
    <name type="scientific">Mycobacterium tuberculosis</name>
    <dbReference type="NCBI Taxonomy" id="1773"/>
    <lineage>
        <taxon>Bacteria</taxon>
        <taxon>Bacillati</taxon>
        <taxon>Actinomycetota</taxon>
        <taxon>Actinomycetes</taxon>
        <taxon>Mycobacteriales</taxon>
        <taxon>Mycobacteriaceae</taxon>
        <taxon>Mycobacterium</taxon>
        <taxon>Mycobacterium tuberculosis complex</taxon>
    </lineage>
</organism>
<dbReference type="Proteomes" id="UP000048600">
    <property type="component" value="Unassembled WGS sequence"/>
</dbReference>
<dbReference type="EMBL" id="CNFU01000138">
    <property type="protein sequence ID" value="CKR28415.1"/>
    <property type="molecule type" value="Genomic_DNA"/>
</dbReference>
<dbReference type="Proteomes" id="UP000045842">
    <property type="component" value="Unassembled WGS sequence"/>
</dbReference>
<reference evidence="10" key="2">
    <citation type="submission" date="2015-03" db="EMBL/GenBank/DDBJ databases">
        <authorList>
            <person name="Murphy D."/>
        </authorList>
    </citation>
    <scope>NUCLEOTIDE SEQUENCE [LARGE SCALE GENOMIC DNA]</scope>
    <source>
        <strain evidence="10">K00500041</strain>
    </source>
</reference>
<dbReference type="Proteomes" id="UP000039217">
    <property type="component" value="Unassembled WGS sequence"/>
</dbReference>
<evidence type="ECO:0000313" key="13">
    <source>
        <dbReference type="Proteomes" id="UP000039217"/>
    </source>
</evidence>
<evidence type="ECO:0000313" key="21">
    <source>
        <dbReference type="Proteomes" id="UP000050164"/>
    </source>
</evidence>
<evidence type="ECO:0000313" key="2">
    <source>
        <dbReference type="EMBL" id="CFE38756.1"/>
    </source>
</evidence>
<evidence type="ECO:0000313" key="6">
    <source>
        <dbReference type="EMBL" id="CKU15018.1"/>
    </source>
</evidence>
<feature type="region of interest" description="Disordered" evidence="1">
    <location>
        <begin position="1"/>
        <end position="49"/>
    </location>
</feature>
<accession>A0A0U0QNS8</accession>
<feature type="compositionally biased region" description="Pro residues" evidence="1">
    <location>
        <begin position="34"/>
        <end position="45"/>
    </location>
</feature>
<protein>
    <submittedName>
        <fullName evidence="10">Uncharacterized protein</fullName>
    </submittedName>
</protein>
<sequence>MVLPTFATPDPNAPTLSKPETPEAADARFHRPDVLPPTLPNPDAVPAPVLKKPDDGLVVEFPMPGAAGMSMIGMVMGPRPAVALMLIAVVGPPTAIANVGTLSTKLGTMMGPMSGSVWM</sequence>
<evidence type="ECO:0000256" key="1">
    <source>
        <dbReference type="SAM" id="MobiDB-lite"/>
    </source>
</evidence>
<dbReference type="Proteomes" id="UP000048948">
    <property type="component" value="Unassembled WGS sequence"/>
</dbReference>
<dbReference type="EMBL" id="CQQC01000151">
    <property type="protein sequence ID" value="CNU45438.1"/>
    <property type="molecule type" value="Genomic_DNA"/>
</dbReference>
<evidence type="ECO:0000313" key="9">
    <source>
        <dbReference type="EMBL" id="COV91097.1"/>
    </source>
</evidence>
<dbReference type="Proteomes" id="UP000048289">
    <property type="component" value="Unassembled WGS sequence"/>
</dbReference>
<evidence type="ECO:0000313" key="7">
    <source>
        <dbReference type="EMBL" id="CNU45438.1"/>
    </source>
</evidence>
<evidence type="ECO:0000313" key="15">
    <source>
        <dbReference type="Proteomes" id="UP000045842"/>
    </source>
</evidence>
<dbReference type="Proteomes" id="UP000046947">
    <property type="component" value="Unassembled WGS sequence"/>
</dbReference>
<dbReference type="EMBL" id="CSAD01000105">
    <property type="protein sequence ID" value="COV11544.1"/>
    <property type="molecule type" value="Genomic_DNA"/>
</dbReference>
<evidence type="ECO:0000313" key="17">
    <source>
        <dbReference type="Proteomes" id="UP000048289"/>
    </source>
</evidence>
<evidence type="ECO:0000313" key="5">
    <source>
        <dbReference type="EMBL" id="CKR77811.1"/>
    </source>
</evidence>
<dbReference type="EMBL" id="CHKL01000345">
    <property type="protein sequence ID" value="COW58315.1"/>
    <property type="molecule type" value="Genomic_DNA"/>
</dbReference>
<evidence type="ECO:0000313" key="16">
    <source>
        <dbReference type="Proteomes" id="UP000046947"/>
    </source>
</evidence>
<evidence type="ECO:0000313" key="18">
    <source>
        <dbReference type="Proteomes" id="UP000048600"/>
    </source>
</evidence>
<dbReference type="EMBL" id="CFOE01000103">
    <property type="protein sequence ID" value="CFE38756.1"/>
    <property type="molecule type" value="Genomic_DNA"/>
</dbReference>
<gene>
    <name evidence="7" type="ORF">ERS007661_00698</name>
    <name evidence="8" type="ORF">ERS007679_01073</name>
    <name evidence="2" type="ORF">ERS007681_01129</name>
    <name evidence="3" type="ORF">ERS007688_01756</name>
    <name evidence="10" type="ORF">ERS007703_02724</name>
    <name evidence="9" type="ORF">ERS007720_01179</name>
    <name evidence="11" type="ORF">ERS007741_02750</name>
    <name evidence="6" type="ORF">ERS027646_04534</name>
    <name evidence="5" type="ORF">ERS027659_02167</name>
    <name evidence="4" type="ORF">ERS027661_00941</name>
</gene>
<evidence type="ECO:0000313" key="12">
    <source>
        <dbReference type="Proteomes" id="UP000038802"/>
    </source>
</evidence>
<evidence type="ECO:0000313" key="20">
    <source>
        <dbReference type="Proteomes" id="UP000049023"/>
    </source>
</evidence>
<dbReference type="EMBL" id="CNGE01001439">
    <property type="protein sequence ID" value="CKU15018.1"/>
    <property type="molecule type" value="Genomic_DNA"/>
</dbReference>